<keyword evidence="6 7" id="KW-0131">Cell cycle</keyword>
<dbReference type="HAMAP" id="MF_00599">
    <property type="entry name" value="FtsB"/>
    <property type="match status" value="1"/>
</dbReference>
<proteinExistence type="inferred from homology"/>
<dbReference type="GO" id="GO:0005886">
    <property type="term" value="C:plasma membrane"/>
    <property type="evidence" value="ECO:0007669"/>
    <property type="project" value="UniProtKB-SubCell"/>
</dbReference>
<comment type="function">
    <text evidence="7">Essential cell division protein. May link together the upstream cell division proteins, which are predominantly cytoplasmic, with the downstream cell division proteins, which are predominantly periplasmic.</text>
</comment>
<dbReference type="RefSeq" id="WP_163960409.1">
    <property type="nucleotide sequence ID" value="NZ_JAAIVB010000008.1"/>
</dbReference>
<dbReference type="InterPro" id="IPR007060">
    <property type="entry name" value="FtsL/DivIC"/>
</dbReference>
<comment type="similarity">
    <text evidence="7">Belongs to the FtsB family.</text>
</comment>
<dbReference type="EMBL" id="JAAIVB010000008">
    <property type="protein sequence ID" value="NEX59928.1"/>
    <property type="molecule type" value="Genomic_DNA"/>
</dbReference>
<name>A0A6B3SGY9_9BURK</name>
<feature type="coiled-coil region" evidence="7">
    <location>
        <begin position="29"/>
        <end position="63"/>
    </location>
</feature>
<dbReference type="AlphaFoldDB" id="A0A6B3SGY9"/>
<evidence type="ECO:0000256" key="3">
    <source>
        <dbReference type="ARBA" id="ARBA00022692"/>
    </source>
</evidence>
<keyword evidence="4 7" id="KW-1133">Transmembrane helix</keyword>
<keyword evidence="10" id="KW-1185">Reference proteome</keyword>
<comment type="caution">
    <text evidence="9">The sequence shown here is derived from an EMBL/GenBank/DDBJ whole genome shotgun (WGS) entry which is preliminary data.</text>
</comment>
<evidence type="ECO:0000313" key="10">
    <source>
        <dbReference type="Proteomes" id="UP000482155"/>
    </source>
</evidence>
<dbReference type="Pfam" id="PF04977">
    <property type="entry name" value="DivIC"/>
    <property type="match status" value="1"/>
</dbReference>
<keyword evidence="2 7" id="KW-0132">Cell division</keyword>
<sequence length="114" mass="12556">MRLITLGLLALLVLIQYPLWLGKGGWLRVSDLDRQVVAAQKKNDELKARNAKLGSEVQDLKEGTEAVEERARFELGMIKEGEIFVQILDANQKPAENAPPPPPPPPAPPKQGAR</sequence>
<feature type="region of interest" description="Disordered" evidence="8">
    <location>
        <begin position="89"/>
        <end position="114"/>
    </location>
</feature>
<evidence type="ECO:0000256" key="7">
    <source>
        <dbReference type="HAMAP-Rule" id="MF_00599"/>
    </source>
</evidence>
<dbReference type="PANTHER" id="PTHR37485:SF1">
    <property type="entry name" value="CELL DIVISION PROTEIN FTSB"/>
    <property type="match status" value="1"/>
</dbReference>
<evidence type="ECO:0000313" key="9">
    <source>
        <dbReference type="EMBL" id="NEX59928.1"/>
    </source>
</evidence>
<keyword evidence="1 7" id="KW-1003">Cell membrane</keyword>
<comment type="subunit">
    <text evidence="7">Part of a complex composed of FtsB, FtsL and FtsQ.</text>
</comment>
<keyword evidence="5 7" id="KW-0472">Membrane</keyword>
<dbReference type="GO" id="GO:0030428">
    <property type="term" value="C:cell septum"/>
    <property type="evidence" value="ECO:0007669"/>
    <property type="project" value="TreeGrafter"/>
</dbReference>
<evidence type="ECO:0000256" key="5">
    <source>
        <dbReference type="ARBA" id="ARBA00023136"/>
    </source>
</evidence>
<dbReference type="InterPro" id="IPR023081">
    <property type="entry name" value="Cell_div_FtsB"/>
</dbReference>
<dbReference type="NCBIfam" id="NF002058">
    <property type="entry name" value="PRK00888.1"/>
    <property type="match status" value="1"/>
</dbReference>
<protein>
    <recommendedName>
        <fullName evidence="7">Cell division protein FtsB</fullName>
    </recommendedName>
</protein>
<keyword evidence="7" id="KW-0175">Coiled coil</keyword>
<keyword evidence="3 7" id="KW-0812">Transmembrane</keyword>
<evidence type="ECO:0000256" key="4">
    <source>
        <dbReference type="ARBA" id="ARBA00022989"/>
    </source>
</evidence>
<keyword evidence="7" id="KW-0997">Cell inner membrane</keyword>
<dbReference type="PANTHER" id="PTHR37485">
    <property type="entry name" value="CELL DIVISION PROTEIN FTSB"/>
    <property type="match status" value="1"/>
</dbReference>
<organism evidence="9 10">
    <name type="scientific">Noviherbaspirillum galbum</name>
    <dbReference type="NCBI Taxonomy" id="2709383"/>
    <lineage>
        <taxon>Bacteria</taxon>
        <taxon>Pseudomonadati</taxon>
        <taxon>Pseudomonadota</taxon>
        <taxon>Betaproteobacteria</taxon>
        <taxon>Burkholderiales</taxon>
        <taxon>Oxalobacteraceae</taxon>
        <taxon>Noviherbaspirillum</taxon>
    </lineage>
</organism>
<dbReference type="Proteomes" id="UP000482155">
    <property type="component" value="Unassembled WGS sequence"/>
</dbReference>
<accession>A0A6B3SGY9</accession>
<dbReference type="GO" id="GO:0032153">
    <property type="term" value="C:cell division site"/>
    <property type="evidence" value="ECO:0007669"/>
    <property type="project" value="UniProtKB-UniRule"/>
</dbReference>
<gene>
    <name evidence="7 9" type="primary">ftsB</name>
    <name evidence="9" type="ORF">G3574_02435</name>
</gene>
<feature type="topological domain" description="Periplasmic" evidence="7">
    <location>
        <begin position="22"/>
        <end position="114"/>
    </location>
</feature>
<evidence type="ECO:0000256" key="8">
    <source>
        <dbReference type="SAM" id="MobiDB-lite"/>
    </source>
</evidence>
<dbReference type="GO" id="GO:0043093">
    <property type="term" value="P:FtsZ-dependent cytokinesis"/>
    <property type="evidence" value="ECO:0007669"/>
    <property type="project" value="UniProtKB-UniRule"/>
</dbReference>
<feature type="compositionally biased region" description="Pro residues" evidence="8">
    <location>
        <begin position="97"/>
        <end position="114"/>
    </location>
</feature>
<evidence type="ECO:0000256" key="1">
    <source>
        <dbReference type="ARBA" id="ARBA00022475"/>
    </source>
</evidence>
<feature type="topological domain" description="Cytoplasmic" evidence="7">
    <location>
        <begin position="1"/>
        <end position="3"/>
    </location>
</feature>
<comment type="subcellular location">
    <subcellularLocation>
        <location evidence="7">Cell inner membrane</location>
        <topology evidence="7">Single-pass type II membrane protein</topology>
    </subcellularLocation>
    <text evidence="7">Localizes to the division septum.</text>
</comment>
<evidence type="ECO:0000256" key="2">
    <source>
        <dbReference type="ARBA" id="ARBA00022618"/>
    </source>
</evidence>
<reference evidence="9 10" key="1">
    <citation type="submission" date="2020-02" db="EMBL/GenBank/DDBJ databases">
        <authorList>
            <person name="Kim M.K."/>
        </authorList>
    </citation>
    <scope>NUCLEOTIDE SEQUENCE [LARGE SCALE GENOMIC DNA]</scope>
    <source>
        <strain evidence="9 10">17J57-3</strain>
    </source>
</reference>
<evidence type="ECO:0000256" key="6">
    <source>
        <dbReference type="ARBA" id="ARBA00023306"/>
    </source>
</evidence>